<dbReference type="InterPro" id="IPR002123">
    <property type="entry name" value="Plipid/glycerol_acylTrfase"/>
</dbReference>
<comment type="catalytic activity">
    <reaction evidence="1 9">
        <text>a 1-acyl-sn-glycero-3-phosphate + an acyl-CoA = a 1,2-diacyl-sn-glycero-3-phosphate + CoA</text>
        <dbReference type="Rhea" id="RHEA:19709"/>
        <dbReference type="ChEBI" id="CHEBI:57287"/>
        <dbReference type="ChEBI" id="CHEBI:57970"/>
        <dbReference type="ChEBI" id="CHEBI:58342"/>
        <dbReference type="ChEBI" id="CHEBI:58608"/>
        <dbReference type="EC" id="2.3.1.51"/>
    </reaction>
</comment>
<feature type="transmembrane region" description="Helical" evidence="10">
    <location>
        <begin position="20"/>
        <end position="42"/>
    </location>
</feature>
<keyword evidence="9" id="KW-0444">Lipid biosynthesis</keyword>
<comment type="pathway">
    <text evidence="2">Phospholipid metabolism; CDP-diacylglycerol biosynthesis; CDP-diacylglycerol from sn-glycerol 3-phosphate: step 2/3.</text>
</comment>
<accession>A0A4R2EW32</accession>
<evidence type="ECO:0000256" key="1">
    <source>
        <dbReference type="ARBA" id="ARBA00001141"/>
    </source>
</evidence>
<dbReference type="NCBIfam" id="TIGR00530">
    <property type="entry name" value="AGP_acyltrn"/>
    <property type="match status" value="1"/>
</dbReference>
<keyword evidence="10" id="KW-0472">Membrane</keyword>
<organism evidence="12 13">
    <name type="scientific">Acetobacteroides hydrogenigenes</name>
    <dbReference type="NCBI Taxonomy" id="979970"/>
    <lineage>
        <taxon>Bacteria</taxon>
        <taxon>Pseudomonadati</taxon>
        <taxon>Bacteroidota</taxon>
        <taxon>Bacteroidia</taxon>
        <taxon>Bacteroidales</taxon>
        <taxon>Rikenellaceae</taxon>
        <taxon>Acetobacteroides</taxon>
    </lineage>
</organism>
<protein>
    <recommendedName>
        <fullName evidence="6 9">1-acyl-sn-glycerol-3-phosphate acyltransferase</fullName>
        <ecNumber evidence="5 9">2.3.1.51</ecNumber>
    </recommendedName>
</protein>
<keyword evidence="9" id="KW-0443">Lipid metabolism</keyword>
<comment type="similarity">
    <text evidence="4 9">Belongs to the 1-acyl-sn-glycerol-3-phosphate acyltransferase family.</text>
</comment>
<dbReference type="GO" id="GO:0006654">
    <property type="term" value="P:phosphatidic acid biosynthetic process"/>
    <property type="evidence" value="ECO:0007669"/>
    <property type="project" value="TreeGrafter"/>
</dbReference>
<keyword evidence="7 9" id="KW-0808">Transferase</keyword>
<evidence type="ECO:0000259" key="11">
    <source>
        <dbReference type="SMART" id="SM00563"/>
    </source>
</evidence>
<keyword evidence="10" id="KW-0812">Transmembrane</keyword>
<evidence type="ECO:0000313" key="13">
    <source>
        <dbReference type="Proteomes" id="UP000294830"/>
    </source>
</evidence>
<evidence type="ECO:0000256" key="6">
    <source>
        <dbReference type="ARBA" id="ARBA00016139"/>
    </source>
</evidence>
<evidence type="ECO:0000256" key="4">
    <source>
        <dbReference type="ARBA" id="ARBA00008655"/>
    </source>
</evidence>
<feature type="domain" description="Phospholipid/glycerol acyltransferase" evidence="11">
    <location>
        <begin position="88"/>
        <end position="201"/>
    </location>
</feature>
<evidence type="ECO:0000256" key="10">
    <source>
        <dbReference type="SAM" id="Phobius"/>
    </source>
</evidence>
<keyword evidence="9" id="KW-1208">Phospholipid metabolism</keyword>
<evidence type="ECO:0000313" key="12">
    <source>
        <dbReference type="EMBL" id="TCN73252.1"/>
    </source>
</evidence>
<dbReference type="PANTHER" id="PTHR10434:SF11">
    <property type="entry name" value="1-ACYL-SN-GLYCEROL-3-PHOSPHATE ACYLTRANSFERASE"/>
    <property type="match status" value="1"/>
</dbReference>
<evidence type="ECO:0000256" key="7">
    <source>
        <dbReference type="ARBA" id="ARBA00022679"/>
    </source>
</evidence>
<dbReference type="InterPro" id="IPR004552">
    <property type="entry name" value="AGP_acyltrans"/>
</dbReference>
<evidence type="ECO:0000256" key="2">
    <source>
        <dbReference type="ARBA" id="ARBA00004728"/>
    </source>
</evidence>
<keyword evidence="10" id="KW-1133">Transmembrane helix</keyword>
<comment type="caution">
    <text evidence="12">The sequence shown here is derived from an EMBL/GenBank/DDBJ whole genome shotgun (WGS) entry which is preliminary data.</text>
</comment>
<dbReference type="PROSITE" id="PS51257">
    <property type="entry name" value="PROKAR_LIPOPROTEIN"/>
    <property type="match status" value="1"/>
</dbReference>
<dbReference type="GO" id="GO:0003841">
    <property type="term" value="F:1-acylglycerol-3-phosphate O-acyltransferase activity"/>
    <property type="evidence" value="ECO:0007669"/>
    <property type="project" value="UniProtKB-UniRule"/>
</dbReference>
<keyword evidence="13" id="KW-1185">Reference proteome</keyword>
<evidence type="ECO:0000256" key="9">
    <source>
        <dbReference type="RuleBase" id="RU361267"/>
    </source>
</evidence>
<dbReference type="AlphaFoldDB" id="A0A4R2EW32"/>
<sequence>MHRGKWLFIQVFKMKKFLVLIYLVLYIALSCALFIPVVPLWLVCLLCNKEIAWLNSYRFWWGRLYFNISPGWIVQTEGMENIDTRKPYIIISNHQSALDIPFSAFIRTQFNWVSKFEVLYIPIIGWLMWMCRDIPIKRGQSRSARMMIHQVANKVAHRRSVLLYPEGTRSSDGQVKRFKEGAFVVAKANKIGILPVVIDGTFDAMPKGKFGFKLKQVFRMRVLPEFTYQQMENLSPREIAQQLENVIRKEHMLMAPDKYRK</sequence>
<dbReference type="Proteomes" id="UP000294830">
    <property type="component" value="Unassembled WGS sequence"/>
</dbReference>
<comment type="domain">
    <text evidence="9">The HXXXXD motif is essential for acyltransferase activity and may constitute the binding site for the phosphate moiety of the glycerol-3-phosphate.</text>
</comment>
<dbReference type="Pfam" id="PF01553">
    <property type="entry name" value="Acyltransferase"/>
    <property type="match status" value="1"/>
</dbReference>
<dbReference type="CDD" id="cd07989">
    <property type="entry name" value="LPLAT_AGPAT-like"/>
    <property type="match status" value="1"/>
</dbReference>
<keyword evidence="8 9" id="KW-0012">Acyltransferase</keyword>
<evidence type="ECO:0000256" key="5">
    <source>
        <dbReference type="ARBA" id="ARBA00013211"/>
    </source>
</evidence>
<dbReference type="PANTHER" id="PTHR10434">
    <property type="entry name" value="1-ACYL-SN-GLYCEROL-3-PHOSPHATE ACYLTRANSFERASE"/>
    <property type="match status" value="1"/>
</dbReference>
<evidence type="ECO:0000256" key="8">
    <source>
        <dbReference type="ARBA" id="ARBA00023315"/>
    </source>
</evidence>
<comment type="pathway">
    <text evidence="3">Lipid metabolism.</text>
</comment>
<dbReference type="GO" id="GO:0016020">
    <property type="term" value="C:membrane"/>
    <property type="evidence" value="ECO:0007669"/>
    <property type="project" value="InterPro"/>
</dbReference>
<dbReference type="SUPFAM" id="SSF69593">
    <property type="entry name" value="Glycerol-3-phosphate (1)-acyltransferase"/>
    <property type="match status" value="1"/>
</dbReference>
<dbReference type="EC" id="2.3.1.51" evidence="5 9"/>
<dbReference type="SMART" id="SM00563">
    <property type="entry name" value="PlsC"/>
    <property type="match status" value="1"/>
</dbReference>
<gene>
    <name evidence="12" type="ORF">CLV25_101473</name>
</gene>
<dbReference type="EMBL" id="SLWB01000001">
    <property type="protein sequence ID" value="TCN73252.1"/>
    <property type="molecule type" value="Genomic_DNA"/>
</dbReference>
<proteinExistence type="inferred from homology"/>
<name>A0A4R2EW32_9BACT</name>
<keyword evidence="9" id="KW-0594">Phospholipid biosynthesis</keyword>
<evidence type="ECO:0000256" key="3">
    <source>
        <dbReference type="ARBA" id="ARBA00005189"/>
    </source>
</evidence>
<reference evidence="12 13" key="1">
    <citation type="submission" date="2019-03" db="EMBL/GenBank/DDBJ databases">
        <title>Genomic Encyclopedia of Archaeal and Bacterial Type Strains, Phase II (KMG-II): from individual species to whole genera.</title>
        <authorList>
            <person name="Goeker M."/>
        </authorList>
    </citation>
    <scope>NUCLEOTIDE SEQUENCE [LARGE SCALE GENOMIC DNA]</scope>
    <source>
        <strain evidence="12 13">RL-C</strain>
    </source>
</reference>